<name>A0AB34H685_ESCRO</name>
<organism evidence="1 2">
    <name type="scientific">Eschrichtius robustus</name>
    <name type="common">California gray whale</name>
    <name type="synonym">Eschrichtius gibbosus</name>
    <dbReference type="NCBI Taxonomy" id="9764"/>
    <lineage>
        <taxon>Eukaryota</taxon>
        <taxon>Metazoa</taxon>
        <taxon>Chordata</taxon>
        <taxon>Craniata</taxon>
        <taxon>Vertebrata</taxon>
        <taxon>Euteleostomi</taxon>
        <taxon>Mammalia</taxon>
        <taxon>Eutheria</taxon>
        <taxon>Laurasiatheria</taxon>
        <taxon>Artiodactyla</taxon>
        <taxon>Whippomorpha</taxon>
        <taxon>Cetacea</taxon>
        <taxon>Mysticeti</taxon>
        <taxon>Eschrichtiidae</taxon>
        <taxon>Eschrichtius</taxon>
    </lineage>
</organism>
<dbReference type="EMBL" id="JAIQCJ010001624">
    <property type="protein sequence ID" value="KAJ8788297.1"/>
    <property type="molecule type" value="Genomic_DNA"/>
</dbReference>
<protein>
    <submittedName>
        <fullName evidence="1">Uncharacterized protein</fullName>
    </submittedName>
</protein>
<evidence type="ECO:0000313" key="2">
    <source>
        <dbReference type="Proteomes" id="UP001159641"/>
    </source>
</evidence>
<dbReference type="Proteomes" id="UP001159641">
    <property type="component" value="Unassembled WGS sequence"/>
</dbReference>
<proteinExistence type="predicted"/>
<reference evidence="1 2" key="1">
    <citation type="submission" date="2022-11" db="EMBL/GenBank/DDBJ databases">
        <title>Whole genome sequence of Eschrichtius robustus ER-17-0199.</title>
        <authorList>
            <person name="Bruniche-Olsen A."/>
            <person name="Black A.N."/>
            <person name="Fields C.J."/>
            <person name="Walden K."/>
            <person name="Dewoody J.A."/>
        </authorList>
    </citation>
    <scope>NUCLEOTIDE SEQUENCE [LARGE SCALE GENOMIC DNA]</scope>
    <source>
        <strain evidence="1">ER-17-0199</strain>
        <tissue evidence="1">Blubber</tissue>
    </source>
</reference>
<sequence>MPLLRTQPILIECPCRALSPSLSRCAPFDAHIITYRHKNRRQVLFVLPKWVLYYTGFCLLLFPPNSLVVDSLQVIGFFISFLSASRRFGFTSVKGHGNRISVRNSRLAGPSLHPLEKFLVRPPCPLPRLLPLCSAPTSCRALEGARGLGSPGAALAAGRAPAAKGLAVGGSSRQPRPLPGATFKLAPALRRHLGGFARRAFWIQPGGRCSVSVRRFSPRPLRAQRAERQCLEWF</sequence>
<evidence type="ECO:0000313" key="1">
    <source>
        <dbReference type="EMBL" id="KAJ8788297.1"/>
    </source>
</evidence>
<accession>A0AB34H685</accession>
<keyword evidence="2" id="KW-1185">Reference proteome</keyword>
<dbReference type="AlphaFoldDB" id="A0AB34H685"/>
<comment type="caution">
    <text evidence="1">The sequence shown here is derived from an EMBL/GenBank/DDBJ whole genome shotgun (WGS) entry which is preliminary data.</text>
</comment>
<gene>
    <name evidence="1" type="ORF">J1605_000353</name>
</gene>